<gene>
    <name evidence="1" type="ORF">SINC0208_LOCUS13885</name>
</gene>
<evidence type="ECO:0000313" key="1">
    <source>
        <dbReference type="EMBL" id="CAE0333247.1"/>
    </source>
</evidence>
<accession>A0A7S3IUJ1</accession>
<proteinExistence type="predicted"/>
<reference evidence="1" key="1">
    <citation type="submission" date="2021-01" db="EMBL/GenBank/DDBJ databases">
        <authorList>
            <person name="Corre E."/>
            <person name="Pelletier E."/>
            <person name="Niang G."/>
            <person name="Scheremetjew M."/>
            <person name="Finn R."/>
            <person name="Kale V."/>
            <person name="Holt S."/>
            <person name="Cochrane G."/>
            <person name="Meng A."/>
            <person name="Brown T."/>
            <person name="Cohen L."/>
        </authorList>
    </citation>
    <scope>NUCLEOTIDE SEQUENCE</scope>
    <source>
        <strain evidence="1">S3</strain>
    </source>
</reference>
<sequence>MPASGTSMGDYISKFLKDINPEEVVEIDEVLLPSFDLASGATEIPKKESSLTVREDLKLSGGRMTTHINLISGQPSPGQLLESEPQGNSKDLGGVRFFEKENLAIVEDEFVFGVNDQELMISEVDSSVMLAVKVPKAKWARA</sequence>
<dbReference type="EMBL" id="HBIH01034941">
    <property type="protein sequence ID" value="CAE0333247.1"/>
    <property type="molecule type" value="Transcribed_RNA"/>
</dbReference>
<name>A0A7S3IUJ1_9SPIT</name>
<dbReference type="AlphaFoldDB" id="A0A7S3IUJ1"/>
<organism evidence="1">
    <name type="scientific">Strombidium inclinatum</name>
    <dbReference type="NCBI Taxonomy" id="197538"/>
    <lineage>
        <taxon>Eukaryota</taxon>
        <taxon>Sar</taxon>
        <taxon>Alveolata</taxon>
        <taxon>Ciliophora</taxon>
        <taxon>Intramacronucleata</taxon>
        <taxon>Spirotrichea</taxon>
        <taxon>Oligotrichia</taxon>
        <taxon>Strombidiidae</taxon>
        <taxon>Strombidium</taxon>
    </lineage>
</organism>
<protein>
    <submittedName>
        <fullName evidence="1">Uncharacterized protein</fullName>
    </submittedName>
</protein>